<dbReference type="CDD" id="cd01283">
    <property type="entry name" value="cytidine_deaminase"/>
    <property type="match status" value="1"/>
</dbReference>
<dbReference type="Pfam" id="PF00383">
    <property type="entry name" value="dCMP_cyt_deam_1"/>
    <property type="match status" value="1"/>
</dbReference>
<gene>
    <name evidence="3" type="ORF">DC345_01000</name>
</gene>
<sequence length="144" mass="15713">MMTITTEDLELIEAAKKVISRLYQEGKHHVGAAVRTRSGKVFTAVHLEAYIGRVSVCAEAIAIGKAVSEGEHEFETIVAVRHPEVDPNDATNGAEIQLDVVSPCGICRELISDYGKDTQVILQGEEGYSKTTIGQLLPQKYTRT</sequence>
<feature type="domain" description="CMP/dCMP-type deaminase" evidence="2">
    <location>
        <begin position="6"/>
        <end position="144"/>
    </location>
</feature>
<dbReference type="PANTHER" id="PTHR11644">
    <property type="entry name" value="CYTIDINE DEAMINASE"/>
    <property type="match status" value="1"/>
</dbReference>
<name>A0A329R413_9BACL</name>
<dbReference type="PROSITE" id="PS51747">
    <property type="entry name" value="CYT_DCMP_DEAMINASES_2"/>
    <property type="match status" value="1"/>
</dbReference>
<dbReference type="InterPro" id="IPR002125">
    <property type="entry name" value="CMP_dCMP_dom"/>
</dbReference>
<dbReference type="InterPro" id="IPR016193">
    <property type="entry name" value="Cytidine_deaminase-like"/>
</dbReference>
<evidence type="ECO:0000256" key="1">
    <source>
        <dbReference type="ARBA" id="ARBA00006576"/>
    </source>
</evidence>
<dbReference type="GO" id="GO:0004126">
    <property type="term" value="F:cytidine deaminase activity"/>
    <property type="evidence" value="ECO:0007669"/>
    <property type="project" value="UniProtKB-ARBA"/>
</dbReference>
<dbReference type="InterPro" id="IPR050202">
    <property type="entry name" value="Cyt/Deoxycyt_deaminase"/>
</dbReference>
<protein>
    <submittedName>
        <fullName evidence="3">Cytidine deaminase</fullName>
    </submittedName>
</protein>
<proteinExistence type="inferred from homology"/>
<dbReference type="Gene3D" id="3.40.140.10">
    <property type="entry name" value="Cytidine Deaminase, domain 2"/>
    <property type="match status" value="1"/>
</dbReference>
<dbReference type="RefSeq" id="WP_113051523.1">
    <property type="nucleotide sequence ID" value="NZ_QEVW01000001.1"/>
</dbReference>
<dbReference type="SUPFAM" id="SSF53927">
    <property type="entry name" value="Cytidine deaminase-like"/>
    <property type="match status" value="1"/>
</dbReference>
<dbReference type="AlphaFoldDB" id="A0A329R413"/>
<dbReference type="GO" id="GO:0072527">
    <property type="term" value="P:pyrimidine-containing compound metabolic process"/>
    <property type="evidence" value="ECO:0007669"/>
    <property type="project" value="UniProtKB-ARBA"/>
</dbReference>
<evidence type="ECO:0000313" key="3">
    <source>
        <dbReference type="EMBL" id="RAW19387.1"/>
    </source>
</evidence>
<dbReference type="NCBIfam" id="NF005314">
    <property type="entry name" value="PRK06848.1"/>
    <property type="match status" value="1"/>
</dbReference>
<comment type="caution">
    <text evidence="3">The sequence shown here is derived from an EMBL/GenBank/DDBJ whole genome shotgun (WGS) entry which is preliminary data.</text>
</comment>
<dbReference type="Proteomes" id="UP000250642">
    <property type="component" value="Unassembled WGS sequence"/>
</dbReference>
<organism evidence="3 4">
    <name type="scientific">Paenibacillus taichungensis</name>
    <dbReference type="NCBI Taxonomy" id="484184"/>
    <lineage>
        <taxon>Bacteria</taxon>
        <taxon>Bacillati</taxon>
        <taxon>Bacillota</taxon>
        <taxon>Bacilli</taxon>
        <taxon>Bacillales</taxon>
        <taxon>Paenibacillaceae</taxon>
        <taxon>Paenibacillus</taxon>
    </lineage>
</organism>
<dbReference type="PANTHER" id="PTHR11644:SF2">
    <property type="entry name" value="CYTIDINE DEAMINASE"/>
    <property type="match status" value="1"/>
</dbReference>
<evidence type="ECO:0000313" key="4">
    <source>
        <dbReference type="Proteomes" id="UP000250642"/>
    </source>
</evidence>
<reference evidence="3 4" key="1">
    <citation type="submission" date="2018-04" db="EMBL/GenBank/DDBJ databases">
        <title>Paenibacillus taichungensis Genome sequencing and assembly.</title>
        <authorList>
            <person name="Xu J."/>
            <person name="Rensing C."/>
            <person name="Mazhar H.S."/>
        </authorList>
    </citation>
    <scope>NUCLEOTIDE SEQUENCE [LARGE SCALE GENOMIC DNA]</scope>
    <source>
        <strain evidence="3 4">NC1</strain>
    </source>
</reference>
<evidence type="ECO:0000259" key="2">
    <source>
        <dbReference type="PROSITE" id="PS51747"/>
    </source>
</evidence>
<dbReference type="GO" id="GO:0005829">
    <property type="term" value="C:cytosol"/>
    <property type="evidence" value="ECO:0007669"/>
    <property type="project" value="TreeGrafter"/>
</dbReference>
<dbReference type="GO" id="GO:0008270">
    <property type="term" value="F:zinc ion binding"/>
    <property type="evidence" value="ECO:0007669"/>
    <property type="project" value="TreeGrafter"/>
</dbReference>
<accession>A0A329R413</accession>
<comment type="similarity">
    <text evidence="1">Belongs to the cytidine and deoxycytidylate deaminase family.</text>
</comment>
<dbReference type="EMBL" id="QEVW01000001">
    <property type="protein sequence ID" value="RAW19387.1"/>
    <property type="molecule type" value="Genomic_DNA"/>
</dbReference>
<dbReference type="GO" id="GO:0055086">
    <property type="term" value="P:nucleobase-containing small molecule metabolic process"/>
    <property type="evidence" value="ECO:0007669"/>
    <property type="project" value="UniProtKB-ARBA"/>
</dbReference>